<evidence type="ECO:0000313" key="11">
    <source>
        <dbReference type="EMBL" id="RAO67414.1"/>
    </source>
</evidence>
<dbReference type="EC" id="2.6.1.1" evidence="7"/>
<evidence type="ECO:0000256" key="2">
    <source>
        <dbReference type="ARBA" id="ARBA00007441"/>
    </source>
</evidence>
<feature type="domain" description="Hydantoinase B/oxoprolinase" evidence="10">
    <location>
        <begin position="1094"/>
        <end position="1615"/>
    </location>
</feature>
<evidence type="ECO:0000313" key="12">
    <source>
        <dbReference type="Proteomes" id="UP000249363"/>
    </source>
</evidence>
<feature type="domain" description="Aminotransferase class I/classII large" evidence="8">
    <location>
        <begin position="36"/>
        <end position="373"/>
    </location>
</feature>
<dbReference type="Gene3D" id="3.40.640.10">
    <property type="entry name" value="Type I PLP-dependent aspartate aminotransferase-like (Major domain)"/>
    <property type="match status" value="1"/>
</dbReference>
<dbReference type="Pfam" id="PF02538">
    <property type="entry name" value="Hydantoinase_B"/>
    <property type="match status" value="1"/>
</dbReference>
<dbReference type="InterPro" id="IPR004838">
    <property type="entry name" value="NHTrfase_class1_PyrdxlP-BS"/>
</dbReference>
<reference evidence="11 12" key="1">
    <citation type="journal article" date="2017" name="Biotechnol. Biofuels">
        <title>Differential beta-glucosidase expression as a function of carbon source availability in Talaromyces amestolkiae: a genomic and proteomic approach.</title>
        <authorList>
            <person name="de Eugenio L.I."/>
            <person name="Mendez-Liter J.A."/>
            <person name="Nieto-Dominguez M."/>
            <person name="Alonso L."/>
            <person name="Gil-Munoz J."/>
            <person name="Barriuso J."/>
            <person name="Prieto A."/>
            <person name="Martinez M.J."/>
        </authorList>
    </citation>
    <scope>NUCLEOTIDE SEQUENCE [LARGE SCALE GENOMIC DNA]</scope>
    <source>
        <strain evidence="11 12">CIB</strain>
    </source>
</reference>
<dbReference type="InterPro" id="IPR003692">
    <property type="entry name" value="Hydantoinase_B"/>
</dbReference>
<comment type="catalytic activity">
    <reaction evidence="7">
        <text>L-aspartate + 2-oxoglutarate = oxaloacetate + L-glutamate</text>
        <dbReference type="Rhea" id="RHEA:21824"/>
        <dbReference type="ChEBI" id="CHEBI:16452"/>
        <dbReference type="ChEBI" id="CHEBI:16810"/>
        <dbReference type="ChEBI" id="CHEBI:29985"/>
        <dbReference type="ChEBI" id="CHEBI:29991"/>
        <dbReference type="EC" id="2.6.1.1"/>
    </reaction>
</comment>
<dbReference type="GO" id="GO:0005829">
    <property type="term" value="C:cytosol"/>
    <property type="evidence" value="ECO:0007669"/>
    <property type="project" value="TreeGrafter"/>
</dbReference>
<feature type="domain" description="Hydantoinase A/oxoprolinase" evidence="9">
    <location>
        <begin position="601"/>
        <end position="895"/>
    </location>
</feature>
<dbReference type="GO" id="GO:0006749">
    <property type="term" value="P:glutathione metabolic process"/>
    <property type="evidence" value="ECO:0007669"/>
    <property type="project" value="TreeGrafter"/>
</dbReference>
<dbReference type="GO" id="GO:0017168">
    <property type="term" value="F:5-oxoprolinase (ATP-hydrolyzing) activity"/>
    <property type="evidence" value="ECO:0007669"/>
    <property type="project" value="TreeGrafter"/>
</dbReference>
<protein>
    <recommendedName>
        <fullName evidence="7">Aspartate aminotransferase</fullName>
        <ecNumber evidence="7">2.6.1.1</ecNumber>
    </recommendedName>
</protein>
<evidence type="ECO:0000256" key="6">
    <source>
        <dbReference type="ARBA" id="ARBA00022898"/>
    </source>
</evidence>
<dbReference type="Pfam" id="PF01968">
    <property type="entry name" value="Hydantoinase_A"/>
    <property type="match status" value="1"/>
</dbReference>
<dbReference type="InterPro" id="IPR045079">
    <property type="entry name" value="Oxoprolinase-like"/>
</dbReference>
<comment type="similarity">
    <text evidence="2">Belongs to the class-I pyridoxal-phosphate-dependent aminotransferase family.</text>
</comment>
<dbReference type="Proteomes" id="UP000249363">
    <property type="component" value="Unassembled WGS sequence"/>
</dbReference>
<evidence type="ECO:0000259" key="9">
    <source>
        <dbReference type="Pfam" id="PF01968"/>
    </source>
</evidence>
<dbReference type="InterPro" id="IPR000796">
    <property type="entry name" value="Asp_trans"/>
</dbReference>
<evidence type="ECO:0000256" key="3">
    <source>
        <dbReference type="ARBA" id="ARBA00011738"/>
    </source>
</evidence>
<keyword evidence="12" id="KW-1185">Reference proteome</keyword>
<dbReference type="GO" id="GO:0004069">
    <property type="term" value="F:L-aspartate:2-oxoglutarate aminotransferase activity"/>
    <property type="evidence" value="ECO:0007669"/>
    <property type="project" value="UniProtKB-EC"/>
</dbReference>
<evidence type="ECO:0000256" key="7">
    <source>
        <dbReference type="RuleBase" id="RU000480"/>
    </source>
</evidence>
<dbReference type="InterPro" id="IPR015421">
    <property type="entry name" value="PyrdxlP-dep_Trfase_major"/>
</dbReference>
<dbReference type="STRING" id="1196081.A0A364KV42"/>
<dbReference type="SUPFAM" id="SSF53383">
    <property type="entry name" value="PLP-dependent transferases"/>
    <property type="match status" value="1"/>
</dbReference>
<dbReference type="GO" id="GO:0030170">
    <property type="term" value="F:pyridoxal phosphate binding"/>
    <property type="evidence" value="ECO:0007669"/>
    <property type="project" value="InterPro"/>
</dbReference>
<keyword evidence="5 7" id="KW-0808">Transferase</keyword>
<dbReference type="InterPro" id="IPR015424">
    <property type="entry name" value="PyrdxlP-dep_Trfase"/>
</dbReference>
<evidence type="ECO:0000259" key="8">
    <source>
        <dbReference type="Pfam" id="PF00155"/>
    </source>
</evidence>
<keyword evidence="6" id="KW-0663">Pyridoxal phosphate</keyword>
<evidence type="ECO:0000256" key="5">
    <source>
        <dbReference type="ARBA" id="ARBA00022679"/>
    </source>
</evidence>
<dbReference type="PRINTS" id="PR00799">
    <property type="entry name" value="TRANSAMINASE"/>
</dbReference>
<comment type="caution">
    <text evidence="11">The sequence shown here is derived from an EMBL/GenBank/DDBJ whole genome shotgun (WGS) entry which is preliminary data.</text>
</comment>
<dbReference type="PANTHER" id="PTHR11365:SF26">
    <property type="entry name" value="5-OXOPROLINASE"/>
    <property type="match status" value="1"/>
</dbReference>
<evidence type="ECO:0000259" key="10">
    <source>
        <dbReference type="Pfam" id="PF02538"/>
    </source>
</evidence>
<dbReference type="CDD" id="cd00609">
    <property type="entry name" value="AAT_like"/>
    <property type="match status" value="1"/>
</dbReference>
<dbReference type="OrthoDB" id="3643at2759"/>
<dbReference type="GeneID" id="63792642"/>
<comment type="subunit">
    <text evidence="3 7">Homodimer.</text>
</comment>
<dbReference type="EMBL" id="MIKG01000005">
    <property type="protein sequence ID" value="RAO67414.1"/>
    <property type="molecule type" value="Genomic_DNA"/>
</dbReference>
<organism evidence="11 12">
    <name type="scientific">Talaromyces amestolkiae</name>
    <dbReference type="NCBI Taxonomy" id="1196081"/>
    <lineage>
        <taxon>Eukaryota</taxon>
        <taxon>Fungi</taxon>
        <taxon>Dikarya</taxon>
        <taxon>Ascomycota</taxon>
        <taxon>Pezizomycotina</taxon>
        <taxon>Eurotiomycetes</taxon>
        <taxon>Eurotiomycetidae</taxon>
        <taxon>Eurotiales</taxon>
        <taxon>Trichocomaceae</taxon>
        <taxon>Talaromyces</taxon>
        <taxon>Talaromyces sect. Talaromyces</taxon>
    </lineage>
</organism>
<evidence type="ECO:0000256" key="4">
    <source>
        <dbReference type="ARBA" id="ARBA00022576"/>
    </source>
</evidence>
<dbReference type="InterPro" id="IPR002821">
    <property type="entry name" value="Hydantoinase_A"/>
</dbReference>
<name>A0A364KV42_TALAM</name>
<dbReference type="PANTHER" id="PTHR11365">
    <property type="entry name" value="5-OXOPROLINASE RELATED"/>
    <property type="match status" value="1"/>
</dbReference>
<evidence type="ECO:0000256" key="1">
    <source>
        <dbReference type="ARBA" id="ARBA00001933"/>
    </source>
</evidence>
<dbReference type="InterPro" id="IPR004839">
    <property type="entry name" value="Aminotransferase_I/II_large"/>
</dbReference>
<dbReference type="Pfam" id="PF00155">
    <property type="entry name" value="Aminotran_1_2"/>
    <property type="match status" value="1"/>
</dbReference>
<dbReference type="PROSITE" id="PS00105">
    <property type="entry name" value="AA_TRANSFER_CLASS_1"/>
    <property type="match status" value="1"/>
</dbReference>
<comment type="miscellaneous">
    <text evidence="7">In eukaryotes there are cytoplasmic, mitochondrial and chloroplastic isozymes.</text>
</comment>
<dbReference type="InterPro" id="IPR015422">
    <property type="entry name" value="PyrdxlP-dep_Trfase_small"/>
</dbReference>
<gene>
    <name evidence="11" type="ORF">BHQ10_003426</name>
</gene>
<comment type="cofactor">
    <cofactor evidence="1">
        <name>pyridoxal 5'-phosphate</name>
        <dbReference type="ChEBI" id="CHEBI:597326"/>
    </cofactor>
</comment>
<sequence length="1650" mass="179305">MGSSNSPSIFKGIIYTPPDAIFELTKKYNADQNVLKVNLGQGTYKDENGNPWILPAVRVAKEKIKESNHEYLPILGLLPFRKLATELVFGSSAAAVREKRVSSCQALSGTGALHVAGKLLHKALGSDATVYITNPSWSNHRQVFESVGFHVEEYTYSSPDTDGVDMSSLLKTLNEAAPNSIFVLHASAHNPSGWDPSPEQWKVIGKIMKERQLFPIFDAAYLGITSGDYAKDAFAIRYFAEELSLELAVCLSFAKSMGLYGERVGLCAFVSYSTTAAEAVESTLAQMIRVEISNPPAFGARIVAAILEDEIIATEWSRNLVTMSSRIAEMRSQLYKELKELGTPGKWERITRQKGMFCILGLSPQQVSVLQDRGGTFTDCVCKVTGQDDIVVKILSVDTKNYFDAPTEAIRRVFEKYYGRPVPRGTELNLSDVEWIRMGTTVATNALLERKGERTALLVTAGFRDILQIGNQSRPYMFDLAIRRPSPLYEDVFEVDERVVLQRCSDSQVRSLSLQSPQPVETVEGTSGEFVQVIKPLNVESTREYLQNIYAGGVRSIAVCLMHAYIFPRHEIMIHDLAKQIGFKHISLSHQVSQRSKIVPRGNSTVIDGYLTPEIENYLSKFSVSFPTLGQGHTKLEFMQSDGGLVNASELSGLHAILSGPAGGVVGYAQTSYSLESRVPVIGFDMGGTSTDVSRYDGKPDHIFETTTAGIPIQAPQLNINTIAAGGGSILAWKDSLMAVGPESASSHPGPACYRKGGPLTVTDANLALGRLIPEHFPSVFGPNEDQPLDREIVLTKFKELTVVINQDTGKSLTWAEVADGFLQVANSSMCGPIRSLTEGRGHEASKHHLASFGGAGGQHACAIAETLGIKQVLIHKYSSILSAYGIGLADVVHEEEKPCAKVFDESTKNTILSDLDLLSQSALNHHTMSRFSRVDDNRFLFMRYDGSETSMMIAVTEGVDPKEAFIDAHQKQFGFTPINRKIFVDTLHVRAIGKNFFDSKATVGGASKVAPNGSIIKPDSIKSVYFKSLGWVDTPVYLLGALSQGQQLAGPALIVDDTQTIVVNPKCAATLVKDLLIIDVKEEKKSISATILDPVQLSVFRHRFYGIAEQMGRVLQNISVSANIKERLDFSCAIFSPDGSLVANAPHVPAMIGSMGFAVKSQIKEWQGKLRDGDVLLSNSPAFGGVHLPDLTVITPVFDSEGKEIIFWTASRGHHADVGGILPGSMPPSSKRLWEEGAVFDSFLLVRDGKFADEELERILCEEPTKYAGSSGSRCFQDNVTDIKAQAAANHCGIRLVRQLIDEYTMDVVQMYMRAIQDSAELATRNLFKGLLKENSSSKISAIDYMDDGTPIQLEVTINEDGSAIFDFTGTGPEVYGNWNAPVAICNSAVIFALRCMVDSDIPLNHGCIKPITLVIPEHSLLKPSVGAAVCAGNVLTSQRIVDVIFKAFKVCAASQGCMNNFTFGIDGKDGFGYYETIAGGSGAGPTWNGTSGVHTNMTNTRITDPESLERRYPVVLRQFSFRDDSGGKGAYQGGDGVIRDVEFRIPMSASILSERRTFAPYGMQGGSDGQRGRNIWIAKKSGLHVSIGGKNSVNVEPGDRMVIETPGGGGYGEIDKLNAQLDISTTGPSFIPVASGSVGESRVLAEQV</sequence>
<dbReference type="RefSeq" id="XP_040731930.1">
    <property type="nucleotide sequence ID" value="XM_040875681.1"/>
</dbReference>
<dbReference type="GO" id="GO:0006520">
    <property type="term" value="P:amino acid metabolic process"/>
    <property type="evidence" value="ECO:0007669"/>
    <property type="project" value="InterPro"/>
</dbReference>
<dbReference type="FunFam" id="3.40.640.10:FF:000066">
    <property type="entry name" value="Aspartate aminotransferase"/>
    <property type="match status" value="1"/>
</dbReference>
<accession>A0A364KV42</accession>
<dbReference type="Gene3D" id="3.90.1150.10">
    <property type="entry name" value="Aspartate Aminotransferase, domain 1"/>
    <property type="match status" value="1"/>
</dbReference>
<proteinExistence type="inferred from homology"/>
<keyword evidence="4 7" id="KW-0032">Aminotransferase</keyword>